<name>A0A507E8L3_9FUNG</name>
<dbReference type="STRING" id="109895.A0A507E8L3"/>
<dbReference type="GO" id="GO:0005634">
    <property type="term" value="C:nucleus"/>
    <property type="evidence" value="ECO:0007669"/>
    <property type="project" value="UniProtKB-SubCell"/>
</dbReference>
<evidence type="ECO:0000256" key="1">
    <source>
        <dbReference type="ARBA" id="ARBA00004123"/>
    </source>
</evidence>
<keyword evidence="7" id="KW-1185">Reference proteome</keyword>
<evidence type="ECO:0000256" key="3">
    <source>
        <dbReference type="ARBA" id="ARBA00019956"/>
    </source>
</evidence>
<sequence length="146" mass="16513">MSSLLDSDTKIRVSSTLNRDVKSYGKQFLTDNSDETCWNSDQGTPQHIAIDFGSAVKVQALHFMFQGGFTGKECEIVGVNNEGADDVWEKVVDFYPEDQNHLQVFPLPTDVAAAKSWKRLRIVFKNSTDFYGRVTVYRLDVLGERL</sequence>
<dbReference type="EMBL" id="QEAQ01000015">
    <property type="protein sequence ID" value="TPX60399.1"/>
    <property type="molecule type" value="Genomic_DNA"/>
</dbReference>
<dbReference type="InterPro" id="IPR008979">
    <property type="entry name" value="Galactose-bd-like_sf"/>
</dbReference>
<comment type="caution">
    <text evidence="6">The sequence shown here is derived from an EMBL/GenBank/DDBJ whole genome shotgun (WGS) entry which is preliminary data.</text>
</comment>
<evidence type="ECO:0000313" key="6">
    <source>
        <dbReference type="EMBL" id="TPX60399.1"/>
    </source>
</evidence>
<feature type="domain" description="F5/8 type C" evidence="5">
    <location>
        <begin position="1"/>
        <end position="144"/>
    </location>
</feature>
<proteinExistence type="inferred from homology"/>
<evidence type="ECO:0000256" key="2">
    <source>
        <dbReference type="ARBA" id="ARBA00009556"/>
    </source>
</evidence>
<dbReference type="FunFam" id="2.60.120.260:FF:000070">
    <property type="entry name" value="Nuclear receptor 2C2-associated protein"/>
    <property type="match status" value="1"/>
</dbReference>
<protein>
    <recommendedName>
        <fullName evidence="3">Nuclear receptor 2C2-associated protein</fullName>
    </recommendedName>
</protein>
<evidence type="ECO:0000313" key="7">
    <source>
        <dbReference type="Proteomes" id="UP000318582"/>
    </source>
</evidence>
<gene>
    <name evidence="6" type="ORF">PhCBS80983_g01834</name>
</gene>
<dbReference type="Gene3D" id="2.60.120.260">
    <property type="entry name" value="Galactose-binding domain-like"/>
    <property type="match status" value="1"/>
</dbReference>
<accession>A0A507E8L3</accession>
<comment type="similarity">
    <text evidence="2">Belongs to the NR2C2AP family.</text>
</comment>
<keyword evidence="4" id="KW-0539">Nucleus</keyword>
<dbReference type="SUPFAM" id="SSF49785">
    <property type="entry name" value="Galactose-binding domain-like"/>
    <property type="match status" value="1"/>
</dbReference>
<reference evidence="6 7" key="1">
    <citation type="journal article" date="2019" name="Sci. Rep.">
        <title>Comparative genomics of chytrid fungi reveal insights into the obligate biotrophic and pathogenic lifestyle of Synchytrium endobioticum.</title>
        <authorList>
            <person name="van de Vossenberg B.T.L.H."/>
            <person name="Warris S."/>
            <person name="Nguyen H.D.T."/>
            <person name="van Gent-Pelzer M.P.E."/>
            <person name="Joly D.L."/>
            <person name="van de Geest H.C."/>
            <person name="Bonants P.J.M."/>
            <person name="Smith D.S."/>
            <person name="Levesque C.A."/>
            <person name="van der Lee T.A.J."/>
        </authorList>
    </citation>
    <scope>NUCLEOTIDE SEQUENCE [LARGE SCALE GENOMIC DNA]</scope>
    <source>
        <strain evidence="6 7">CBS 809.83</strain>
    </source>
</reference>
<organism evidence="6 7">
    <name type="scientific">Powellomyces hirtus</name>
    <dbReference type="NCBI Taxonomy" id="109895"/>
    <lineage>
        <taxon>Eukaryota</taxon>
        <taxon>Fungi</taxon>
        <taxon>Fungi incertae sedis</taxon>
        <taxon>Chytridiomycota</taxon>
        <taxon>Chytridiomycota incertae sedis</taxon>
        <taxon>Chytridiomycetes</taxon>
        <taxon>Spizellomycetales</taxon>
        <taxon>Powellomycetaceae</taxon>
        <taxon>Powellomyces</taxon>
    </lineage>
</organism>
<evidence type="ECO:0000256" key="4">
    <source>
        <dbReference type="ARBA" id="ARBA00023242"/>
    </source>
</evidence>
<comment type="subcellular location">
    <subcellularLocation>
        <location evidence="1">Nucleus</location>
    </subcellularLocation>
</comment>
<dbReference type="Proteomes" id="UP000318582">
    <property type="component" value="Unassembled WGS sequence"/>
</dbReference>
<dbReference type="InterPro" id="IPR000421">
    <property type="entry name" value="FA58C"/>
</dbReference>
<evidence type="ECO:0000259" key="5">
    <source>
        <dbReference type="PROSITE" id="PS50022"/>
    </source>
</evidence>
<dbReference type="AlphaFoldDB" id="A0A507E8L3"/>
<dbReference type="PROSITE" id="PS50022">
    <property type="entry name" value="FA58C_3"/>
    <property type="match status" value="1"/>
</dbReference>